<dbReference type="InterPro" id="IPR050416">
    <property type="entry name" value="FAD-linked_Oxidoreductase"/>
</dbReference>
<dbReference type="PANTHER" id="PTHR42973:SF39">
    <property type="entry name" value="FAD-BINDING PCMH-TYPE DOMAIN-CONTAINING PROTEIN"/>
    <property type="match status" value="1"/>
</dbReference>
<dbReference type="Proteomes" id="UP001500460">
    <property type="component" value="Unassembled WGS sequence"/>
</dbReference>
<keyword evidence="8" id="KW-1185">Reference proteome</keyword>
<dbReference type="InterPro" id="IPR036318">
    <property type="entry name" value="FAD-bd_PCMH-like_sf"/>
</dbReference>
<keyword evidence="4" id="KW-0274">FAD</keyword>
<evidence type="ECO:0000259" key="6">
    <source>
        <dbReference type="PROSITE" id="PS51387"/>
    </source>
</evidence>
<dbReference type="InterPro" id="IPR012951">
    <property type="entry name" value="BBE"/>
</dbReference>
<comment type="cofactor">
    <cofactor evidence="1">
        <name>FAD</name>
        <dbReference type="ChEBI" id="CHEBI:57692"/>
    </cofactor>
</comment>
<dbReference type="Gene3D" id="3.30.465.10">
    <property type="match status" value="1"/>
</dbReference>
<dbReference type="InterPro" id="IPR006093">
    <property type="entry name" value="Oxy_OxRdtase_FAD_BS"/>
</dbReference>
<dbReference type="SUPFAM" id="SSF56176">
    <property type="entry name" value="FAD-binding/transporter-associated domain-like"/>
    <property type="match status" value="1"/>
</dbReference>
<dbReference type="InterPro" id="IPR016166">
    <property type="entry name" value="FAD-bd_PCMH"/>
</dbReference>
<dbReference type="PROSITE" id="PS00862">
    <property type="entry name" value="OX2_COVAL_FAD"/>
    <property type="match status" value="1"/>
</dbReference>
<evidence type="ECO:0000256" key="1">
    <source>
        <dbReference type="ARBA" id="ARBA00001974"/>
    </source>
</evidence>
<reference evidence="8" key="1">
    <citation type="journal article" date="2019" name="Int. J. Syst. Evol. Microbiol.">
        <title>The Global Catalogue of Microorganisms (GCM) 10K type strain sequencing project: providing services to taxonomists for standard genome sequencing and annotation.</title>
        <authorList>
            <consortium name="The Broad Institute Genomics Platform"/>
            <consortium name="The Broad Institute Genome Sequencing Center for Infectious Disease"/>
            <person name="Wu L."/>
            <person name="Ma J."/>
        </authorList>
    </citation>
    <scope>NUCLEOTIDE SEQUENCE [LARGE SCALE GENOMIC DNA]</scope>
    <source>
        <strain evidence="8">JCM 6922</strain>
    </source>
</reference>
<dbReference type="PANTHER" id="PTHR42973">
    <property type="entry name" value="BINDING OXIDOREDUCTASE, PUTATIVE (AFU_ORTHOLOGUE AFUA_1G17690)-RELATED"/>
    <property type="match status" value="1"/>
</dbReference>
<dbReference type="SUPFAM" id="SSF55103">
    <property type="entry name" value="FAD-linked oxidases, C-terminal domain"/>
    <property type="match status" value="1"/>
</dbReference>
<dbReference type="InterPro" id="IPR016169">
    <property type="entry name" value="FAD-bd_PCMH_sub2"/>
</dbReference>
<dbReference type="Pfam" id="PF01565">
    <property type="entry name" value="FAD_binding_4"/>
    <property type="match status" value="1"/>
</dbReference>
<dbReference type="Gene3D" id="3.40.462.20">
    <property type="match status" value="1"/>
</dbReference>
<keyword evidence="5" id="KW-0560">Oxidoreductase</keyword>
<accession>A0ABP5X443</accession>
<name>A0ABP5X443_9ACTN</name>
<comment type="similarity">
    <text evidence="2">Belongs to the oxygen-dependent FAD-linked oxidoreductase family.</text>
</comment>
<evidence type="ECO:0000256" key="3">
    <source>
        <dbReference type="ARBA" id="ARBA00022630"/>
    </source>
</evidence>
<evidence type="ECO:0000256" key="5">
    <source>
        <dbReference type="ARBA" id="ARBA00023002"/>
    </source>
</evidence>
<keyword evidence="3" id="KW-0285">Flavoprotein</keyword>
<dbReference type="PROSITE" id="PS51387">
    <property type="entry name" value="FAD_PCMH"/>
    <property type="match status" value="1"/>
</dbReference>
<evidence type="ECO:0000313" key="8">
    <source>
        <dbReference type="Proteomes" id="UP001500460"/>
    </source>
</evidence>
<proteinExistence type="inferred from homology"/>
<dbReference type="RefSeq" id="WP_344604876.1">
    <property type="nucleotide sequence ID" value="NZ_BAAATK010000023.1"/>
</dbReference>
<sequence length="460" mass="49782">MKTTDDVRNDIPELARRIRGPVLLPDQDGYQEEISGFQAGYRHAPAVVVGAETAEDVQAAVRFAAARGMAVAVQSTGHGVTVRDEGGVLISTRRMRDVVVDPGSRSVRVQAGARWQQVVEAAEPHGLVPPSGSAGHVGVAGYTLAGGMGLLARRFGYAADHVRALDVVTADGELRHVTAGSDPDLFWALRGGRDNFGVVTSLEIALQPVGRIYGGGVFFDVAHAEEVLGFFREWTSRAPETTTSSVGMIEYPPIPVFPEPLRGRHVVHVRFATTDLENGPDLVRPWPEVAPTLWEHLGELPYSESGSIYREPDFAHSYDGNSVLLSELHPRVLEAVRELAGPGAPVPCIVDLRHLGGALSRPPEVPNAVSFREAQYILRVLSAPDGVGLSEVRAAHERIDKAVEPWTIGRSLNFVYGMRAAGDLRSELYEDAVLARLSALKAVYDPNNVFRRNQNIEPAA</sequence>
<organism evidence="7 8">
    <name type="scientific">Streptomyces glaucus</name>
    <dbReference type="NCBI Taxonomy" id="284029"/>
    <lineage>
        <taxon>Bacteria</taxon>
        <taxon>Bacillati</taxon>
        <taxon>Actinomycetota</taxon>
        <taxon>Actinomycetes</taxon>
        <taxon>Kitasatosporales</taxon>
        <taxon>Streptomycetaceae</taxon>
        <taxon>Streptomyces</taxon>
    </lineage>
</organism>
<evidence type="ECO:0000256" key="2">
    <source>
        <dbReference type="ARBA" id="ARBA00005466"/>
    </source>
</evidence>
<dbReference type="Pfam" id="PF08031">
    <property type="entry name" value="BBE"/>
    <property type="match status" value="1"/>
</dbReference>
<evidence type="ECO:0000313" key="7">
    <source>
        <dbReference type="EMBL" id="GAA2443126.1"/>
    </source>
</evidence>
<evidence type="ECO:0000256" key="4">
    <source>
        <dbReference type="ARBA" id="ARBA00022827"/>
    </source>
</evidence>
<gene>
    <name evidence="7" type="ORF">GCM10010421_37630</name>
</gene>
<comment type="caution">
    <text evidence="7">The sequence shown here is derived from an EMBL/GenBank/DDBJ whole genome shotgun (WGS) entry which is preliminary data.</text>
</comment>
<dbReference type="InterPro" id="IPR006094">
    <property type="entry name" value="Oxid_FAD_bind_N"/>
</dbReference>
<protein>
    <submittedName>
        <fullName evidence="7">FAD-binding oxidoreductase</fullName>
    </submittedName>
</protein>
<dbReference type="InterPro" id="IPR016164">
    <property type="entry name" value="FAD-linked_Oxase-like_C"/>
</dbReference>
<dbReference type="EMBL" id="BAAATK010000023">
    <property type="protein sequence ID" value="GAA2443126.1"/>
    <property type="molecule type" value="Genomic_DNA"/>
</dbReference>
<dbReference type="InterPro" id="IPR016167">
    <property type="entry name" value="FAD-bd_PCMH_sub1"/>
</dbReference>
<feature type="domain" description="FAD-binding PCMH-type" evidence="6">
    <location>
        <begin position="41"/>
        <end position="209"/>
    </location>
</feature>
<dbReference type="Gene3D" id="3.30.43.10">
    <property type="entry name" value="Uridine Diphospho-n-acetylenolpyruvylglucosamine Reductase, domain 2"/>
    <property type="match status" value="1"/>
</dbReference>